<dbReference type="Gene3D" id="3.40.640.10">
    <property type="entry name" value="Type I PLP-dependent aspartate aminotransferase-like (Major domain)"/>
    <property type="match status" value="1"/>
</dbReference>
<organism evidence="2 3">
    <name type="scientific">Candidatus Gottesmanbacteria bacterium GW2011_GWA2_42_18</name>
    <dbReference type="NCBI Taxonomy" id="1618442"/>
    <lineage>
        <taxon>Bacteria</taxon>
        <taxon>Candidatus Gottesmaniibacteriota</taxon>
    </lineage>
</organism>
<gene>
    <name evidence="2" type="ORF">UV09_C0004G0037</name>
</gene>
<feature type="domain" description="Aminotransferase class I/classII large" evidence="1">
    <location>
        <begin position="352"/>
        <end position="525"/>
    </location>
</feature>
<dbReference type="SUPFAM" id="SSF53383">
    <property type="entry name" value="PLP-dependent transferases"/>
    <property type="match status" value="1"/>
</dbReference>
<dbReference type="EMBL" id="LCDD01000004">
    <property type="protein sequence ID" value="KKS47548.1"/>
    <property type="molecule type" value="Genomic_DNA"/>
</dbReference>
<evidence type="ECO:0000313" key="3">
    <source>
        <dbReference type="Proteomes" id="UP000034320"/>
    </source>
</evidence>
<name>A0A0G1CD32_9BACT</name>
<accession>A0A0G1CD32</accession>
<dbReference type="Pfam" id="PF00155">
    <property type="entry name" value="Aminotran_1_2"/>
    <property type="match status" value="1"/>
</dbReference>
<proteinExistence type="predicted"/>
<dbReference type="InterPro" id="IPR015421">
    <property type="entry name" value="PyrdxlP-dep_Trfase_major"/>
</dbReference>
<evidence type="ECO:0000313" key="2">
    <source>
        <dbReference type="EMBL" id="KKS47548.1"/>
    </source>
</evidence>
<dbReference type="GO" id="GO:0030170">
    <property type="term" value="F:pyridoxal phosphate binding"/>
    <property type="evidence" value="ECO:0007669"/>
    <property type="project" value="InterPro"/>
</dbReference>
<dbReference type="InterPro" id="IPR015424">
    <property type="entry name" value="PyrdxlP-dep_Trfase"/>
</dbReference>
<evidence type="ECO:0000259" key="1">
    <source>
        <dbReference type="Pfam" id="PF00155"/>
    </source>
</evidence>
<dbReference type="InterPro" id="IPR004839">
    <property type="entry name" value="Aminotransferase_I/II_large"/>
</dbReference>
<sequence>MSAEISRAVEEALSIAPSEPMGRNFDPKGEGSSFTAFLTNEVNKWKNEDRVFKRQFEAMLNQLTAEQQEAFVFYLALTGWELADRLESSSIPFTDEEKTQTAGTAAKTLFEFIRRPETRSEAAADDRTWRLLNRGAYTPDKKREKTAAEAAQIITHLKQVYLGRWTVEEEINEKDILLAGKLFEQGKDFKALLEKEDRPAEIREWIDIRKTALKFCLENGIDPEPLRDFIIGNISLKGDMESQYNDVPERMGFRGAKRKRINRRADAYMDILERTDVNPTGYQALGTGWRGLINHHIEYLNSFNLTGYVPENGSFVSYGATDGITRAYMLARYTLHQELYGNKPRKYEYSPKILFPTPGFTILGKLPRELGIQTVEMVTDKKDNFFYNPQKLKEFLEKEENQDVLIVDLSIINNPVSTIVPPEQLKQVLEVLENHRGRNGAKVIVINDCAYLGMGNQKQLKRNGEIMNSFKRRIDVLPMTKIFGRPSFRGGFVGTPDEALATHIPAITKLTSPSVSYAMMAEAMAIWDFVKFEDQLSFFDMLHHRQKKLLEILSVRPDIFNLDEYILSGEEDDQEMKEVNGEQRKSEDELAAFYLYVQVQDGIDPLDIPYRTRCYVNNEDTFYLNSKRKGPKYVRFALGVESLSDEKVEKIKKELIHWKKVTDFVNFT</sequence>
<comment type="caution">
    <text evidence="2">The sequence shown here is derived from an EMBL/GenBank/DDBJ whole genome shotgun (WGS) entry which is preliminary data.</text>
</comment>
<reference evidence="2 3" key="1">
    <citation type="journal article" date="2015" name="Nature">
        <title>rRNA introns, odd ribosomes, and small enigmatic genomes across a large radiation of phyla.</title>
        <authorList>
            <person name="Brown C.T."/>
            <person name="Hug L.A."/>
            <person name="Thomas B.C."/>
            <person name="Sharon I."/>
            <person name="Castelle C.J."/>
            <person name="Singh A."/>
            <person name="Wilkins M.J."/>
            <person name="Williams K.H."/>
            <person name="Banfield J.F."/>
        </authorList>
    </citation>
    <scope>NUCLEOTIDE SEQUENCE [LARGE SCALE GENOMIC DNA]</scope>
</reference>
<dbReference type="Proteomes" id="UP000034320">
    <property type="component" value="Unassembled WGS sequence"/>
</dbReference>
<dbReference type="AlphaFoldDB" id="A0A0G1CD32"/>
<protein>
    <recommendedName>
        <fullName evidence="1">Aminotransferase class I/classII large domain-containing protein</fullName>
    </recommendedName>
</protein>